<keyword evidence="2 4" id="KW-0479">Metal-binding</keyword>
<evidence type="ECO:0000256" key="2">
    <source>
        <dbReference type="ARBA" id="ARBA00022723"/>
    </source>
</evidence>
<evidence type="ECO:0000256" key="4">
    <source>
        <dbReference type="PROSITE-ProRule" id="PRU00433"/>
    </source>
</evidence>
<comment type="caution">
    <text evidence="6">The sequence shown here is derived from an EMBL/GenBank/DDBJ whole genome shotgun (WGS) entry which is preliminary data.</text>
</comment>
<dbReference type="Gene3D" id="2.120.10.30">
    <property type="entry name" value="TolB, C-terminal domain"/>
    <property type="match status" value="1"/>
</dbReference>
<dbReference type="PANTHER" id="PTHR33546">
    <property type="entry name" value="LARGE, MULTIFUNCTIONAL SECRETED PROTEIN-RELATED"/>
    <property type="match status" value="1"/>
</dbReference>
<dbReference type="NCBIfam" id="TIGR02603">
    <property type="entry name" value="CxxCH_TIGR02603"/>
    <property type="match status" value="1"/>
</dbReference>
<gene>
    <name evidence="6" type="ORF">ACFS1K_13450</name>
</gene>
<organism evidence="6 7">
    <name type="scientific">Arenibacter antarcticus</name>
    <dbReference type="NCBI Taxonomy" id="2040469"/>
    <lineage>
        <taxon>Bacteria</taxon>
        <taxon>Pseudomonadati</taxon>
        <taxon>Bacteroidota</taxon>
        <taxon>Flavobacteriia</taxon>
        <taxon>Flavobacteriales</taxon>
        <taxon>Flavobacteriaceae</taxon>
        <taxon>Arenibacter</taxon>
    </lineage>
</organism>
<dbReference type="InterPro" id="IPR011042">
    <property type="entry name" value="6-blade_b-propeller_TolB-like"/>
</dbReference>
<dbReference type="PROSITE" id="PS51257">
    <property type="entry name" value="PROKAR_LIPOPROTEIN"/>
    <property type="match status" value="1"/>
</dbReference>
<keyword evidence="1 4" id="KW-0349">Heme</keyword>
<dbReference type="SUPFAM" id="SSF46626">
    <property type="entry name" value="Cytochrome c"/>
    <property type="match status" value="1"/>
</dbReference>
<evidence type="ECO:0000256" key="1">
    <source>
        <dbReference type="ARBA" id="ARBA00022617"/>
    </source>
</evidence>
<reference evidence="7" key="1">
    <citation type="journal article" date="2019" name="Int. J. Syst. Evol. Microbiol.">
        <title>The Global Catalogue of Microorganisms (GCM) 10K type strain sequencing project: providing services to taxonomists for standard genome sequencing and annotation.</title>
        <authorList>
            <consortium name="The Broad Institute Genomics Platform"/>
            <consortium name="The Broad Institute Genome Sequencing Center for Infectious Disease"/>
            <person name="Wu L."/>
            <person name="Ma J."/>
        </authorList>
    </citation>
    <scope>NUCLEOTIDE SEQUENCE [LARGE SCALE GENOMIC DNA]</scope>
    <source>
        <strain evidence="7">KCTC 52924</strain>
    </source>
</reference>
<dbReference type="PROSITE" id="PS51007">
    <property type="entry name" value="CYTC"/>
    <property type="match status" value="1"/>
</dbReference>
<dbReference type="Gene3D" id="1.10.760.10">
    <property type="entry name" value="Cytochrome c-like domain"/>
    <property type="match status" value="1"/>
</dbReference>
<accession>A0ABW5VHZ7</accession>
<evidence type="ECO:0000256" key="3">
    <source>
        <dbReference type="ARBA" id="ARBA00023004"/>
    </source>
</evidence>
<evidence type="ECO:0000313" key="6">
    <source>
        <dbReference type="EMBL" id="MFD2790774.1"/>
    </source>
</evidence>
<dbReference type="InterPro" id="IPR009056">
    <property type="entry name" value="Cyt_c-like_dom"/>
</dbReference>
<dbReference type="EMBL" id="JBHUOK010000030">
    <property type="protein sequence ID" value="MFD2790774.1"/>
    <property type="molecule type" value="Genomic_DNA"/>
</dbReference>
<feature type="domain" description="Cytochrome c" evidence="5">
    <location>
        <begin position="737"/>
        <end position="875"/>
    </location>
</feature>
<dbReference type="Proteomes" id="UP001597532">
    <property type="component" value="Unassembled WGS sequence"/>
</dbReference>
<keyword evidence="3 4" id="KW-0408">Iron</keyword>
<keyword evidence="7" id="KW-1185">Reference proteome</keyword>
<dbReference type="PANTHER" id="PTHR33546:SF1">
    <property type="entry name" value="LARGE, MULTIFUNCTIONAL SECRETED PROTEIN"/>
    <property type="match status" value="1"/>
</dbReference>
<dbReference type="InterPro" id="IPR036909">
    <property type="entry name" value="Cyt_c-like_dom_sf"/>
</dbReference>
<dbReference type="InterPro" id="IPR013427">
    <property type="entry name" value="Haem-bd_dom_put"/>
</dbReference>
<name>A0ABW5VHZ7_9FLAO</name>
<evidence type="ECO:0000259" key="5">
    <source>
        <dbReference type="PROSITE" id="PS51007"/>
    </source>
</evidence>
<dbReference type="InterPro" id="IPR011041">
    <property type="entry name" value="Quinoprot_gluc/sorb_DH_b-prop"/>
</dbReference>
<proteinExistence type="predicted"/>
<dbReference type="SUPFAM" id="SSF50952">
    <property type="entry name" value="Soluble quinoprotein glucose dehydrogenase"/>
    <property type="match status" value="1"/>
</dbReference>
<sequence>MKLQPIIPYKKIAIARYLLTSMLLILLSCKSETDGAINERILMDNISIPKGFVIEKMYSPEEHQQGSWVSITQDDLGRLYTSDQFGYLYQITLPSETNKLDSLAVKRLDVEIGLAQGLLWHKDVLYALVNSNVNRDLLIHSGLYKITDASGDGNLDKVDTLRVFKGSFGEHGPHNIELSPDKNSLYVVLGNRIVIPDGLDSYVPKVWGEDNILPVITDPSGHANEIMAPGGWVAKIDLESEEWTVHNVGMRNTYDIAFNQDGELFGFDSDMELDLGMPWYRPIRLCHLTSGSEFGWRKGTGKFPEEYPDNLPGIANLGQGSPTGLMNGEGLRFPSYYQNGLYLFDWSYGTMYFASLTPKGSSYSVEIEEFLSGVPLPLTNGIVGHDGSMYFLTGGRRLESALYKLTYTGEESTEIRNLTENIQGAAERNLRRELEVLHEQKAADKIDFIIENLDHPDRFTRFAARIAMENQDYSIWKNEIYNSKSPLKTIVLAISIARHGTDVDRFRVLDKLLEINWSSLPESQQVDFIRAIELLLIRTEEKLPEAVIKRLTDVLIPAYPKSTDIINRELCKTLSFLQIPAIIEPTLKMMERDTVITAKQKANYLSGDISGRNEQYGSQVEEMLQNMPNAQHISYAKSLSTLKRGWTNELRERYFNWYNRALKKSGGKSYAQYIRKIQERALTNVPIAERQYFEALATEAVRESNNLMQGVVQPKGPGQNWTVATMKSAYANNKNKVNYENGQNYFKASLCVSCHSVKGVGGNSGPELTQLGTRFTISDMAEAIIDPSSSISDRYRFTEYHLPEGRVVTGKVLKETKSELEISTNAFSPSLTTIIKKKDIIKQDESPISAMPPGLINRLNEKELSDLLAFLISGGDKNHKIYHESK</sequence>
<dbReference type="RefSeq" id="WP_251806527.1">
    <property type="nucleotide sequence ID" value="NZ_CP166679.1"/>
</dbReference>
<protein>
    <submittedName>
        <fullName evidence="6">C-type cytochrome</fullName>
    </submittedName>
</protein>
<evidence type="ECO:0000313" key="7">
    <source>
        <dbReference type="Proteomes" id="UP001597532"/>
    </source>
</evidence>